<dbReference type="Pfam" id="PF01935">
    <property type="entry name" value="DUF87"/>
    <property type="match status" value="1"/>
</dbReference>
<accession>A0A2L1GNA0</accession>
<dbReference type="Gene3D" id="3.40.50.300">
    <property type="entry name" value="P-loop containing nucleotide triphosphate hydrolases"/>
    <property type="match status" value="2"/>
</dbReference>
<keyword evidence="1" id="KW-0175">Coiled coil</keyword>
<proteinExistence type="predicted"/>
<dbReference type="SUPFAM" id="SSF52540">
    <property type="entry name" value="P-loop containing nucleoside triphosphate hydrolases"/>
    <property type="match status" value="1"/>
</dbReference>
<dbReference type="InterPro" id="IPR002789">
    <property type="entry name" value="HerA_central"/>
</dbReference>
<dbReference type="InterPro" id="IPR027417">
    <property type="entry name" value="P-loop_NTPase"/>
</dbReference>
<reference evidence="3 4" key="1">
    <citation type="journal article" date="2018" name="MBio">
        <title>Insights into the evolution of host association through the isolation and characterization of a novel human periodontal pathobiont, Desulfobulbus oralis.</title>
        <authorList>
            <person name="Cross K.L."/>
            <person name="Chirania P."/>
            <person name="Xiong W."/>
            <person name="Beall C.J."/>
            <person name="Elkins J.G."/>
            <person name="Giannone R.J."/>
            <person name="Griffen A.L."/>
            <person name="Guss A.M."/>
            <person name="Hettich R.L."/>
            <person name="Joshi S.S."/>
            <person name="Mokrzan E.M."/>
            <person name="Martin R.K."/>
            <person name="Zhulin I.B."/>
            <person name="Leys E.J."/>
            <person name="Podar M."/>
        </authorList>
    </citation>
    <scope>NUCLEOTIDE SEQUENCE [LARGE SCALE GENOMIC DNA]</scope>
    <source>
        <strain evidence="3 4">ORNL</strain>
    </source>
</reference>
<dbReference type="AlphaFoldDB" id="A0A2L1GNA0"/>
<evidence type="ECO:0000259" key="2">
    <source>
        <dbReference type="Pfam" id="PF01935"/>
    </source>
</evidence>
<feature type="coiled-coil region" evidence="1">
    <location>
        <begin position="728"/>
        <end position="762"/>
    </location>
</feature>
<dbReference type="InterPro" id="IPR051162">
    <property type="entry name" value="T4SS_component"/>
</dbReference>
<keyword evidence="4" id="KW-1185">Reference proteome</keyword>
<dbReference type="KEGG" id="deo:CAY53_06450"/>
<evidence type="ECO:0000313" key="4">
    <source>
        <dbReference type="Proteomes" id="UP000239867"/>
    </source>
</evidence>
<evidence type="ECO:0000256" key="1">
    <source>
        <dbReference type="SAM" id="Coils"/>
    </source>
</evidence>
<dbReference type="PANTHER" id="PTHR30121">
    <property type="entry name" value="UNCHARACTERIZED PROTEIN YJGR-RELATED"/>
    <property type="match status" value="1"/>
</dbReference>
<organism evidence="3 4">
    <name type="scientific">Desulfobulbus oralis</name>
    <dbReference type="NCBI Taxonomy" id="1986146"/>
    <lineage>
        <taxon>Bacteria</taxon>
        <taxon>Pseudomonadati</taxon>
        <taxon>Thermodesulfobacteriota</taxon>
        <taxon>Desulfobulbia</taxon>
        <taxon>Desulfobulbales</taxon>
        <taxon>Desulfobulbaceae</taxon>
        <taxon>Desulfobulbus</taxon>
    </lineage>
</organism>
<dbReference type="PANTHER" id="PTHR30121:SF6">
    <property type="entry name" value="SLR6007 PROTEIN"/>
    <property type="match status" value="1"/>
</dbReference>
<dbReference type="OrthoDB" id="9758751at2"/>
<gene>
    <name evidence="3" type="ORF">CAY53_06450</name>
</gene>
<dbReference type="Proteomes" id="UP000239867">
    <property type="component" value="Chromosome"/>
</dbReference>
<protein>
    <recommendedName>
        <fullName evidence="2">Helicase HerA central domain-containing protein</fullName>
    </recommendedName>
</protein>
<dbReference type="EMBL" id="CP021255">
    <property type="protein sequence ID" value="AVD71170.1"/>
    <property type="molecule type" value="Genomic_DNA"/>
</dbReference>
<name>A0A2L1GNA0_9BACT</name>
<feature type="domain" description="Helicase HerA central" evidence="2">
    <location>
        <begin position="46"/>
        <end position="99"/>
    </location>
</feature>
<evidence type="ECO:0000313" key="3">
    <source>
        <dbReference type="EMBL" id="AVD71170.1"/>
    </source>
</evidence>
<feature type="coiled-coil region" evidence="1">
    <location>
        <begin position="656"/>
        <end position="687"/>
    </location>
</feature>
<sequence length="808" mass="86539">MNSADAQAEMCALPPEDAFMSALENIEQPGRLYLGRELDGGKTGRVFLLPARELTTHAAIIGMTGSGKTGLGIALLEEIALAKIPAIVIDPKGDMANLLLSFPELSPAEFAPWIDADAAARRNLSVQELAAETAGQWQKGLATWGQDGARIRRLRENADFAVFTPGTTAGRPVSVLDSMDAPDPDTVADRDTLSGLVNAAVSSLLSLVGIEADPIKSREHVLLATIVLHFWTKGEAPSLATLIAAVAQPPFAQVGVFPVDSFYPENRRMELAMRLNTLVASPAFQGWTTGEALNIQNLLGSGRPRVSIFSLAHLSDAERMFFVTLLLGRLIGWMRRQEGSSELRALLYMDEIFGYFPPNSNPPAKAAMLLLLKQARAFGLGVALATQNPVDLDYKGMANIGSWFVGRLQTRQDQERVLSGMGGEAAGNREQLRTLLAGLEKRCFLLCSAHRQAPLLFQTRWTLSYLKGPVTLAELAKLQAGATQRPAAVSASAADAAPGFSAERPLVAGGVTQYFVPSPVSGANQHYRATVLGLARVRHADARRGIDQTTTVQLQAPMPAAGAAVSWEQARPFAVTPELLTTSAPAALFGALPADMSLQKTFDAEKKRLAEHLYRSGALPLFTVRALNLESAPGESEAAFRERLGAALAAKKDEAMAALRASYDKKQQQLQTKLQKAEAKLDKEKIDVRTRGLDTVIAVGSAIVGAFLGRKGSALGKSTQGMRSAGHLMKERQDVQAAQDEVSRIAAELAALQAEAQGKMQELLASLDPAAAALESISVAPRKSDIFDVRVCLLWEPVLDFADPPKPA</sequence>